<gene>
    <name evidence="2" type="ORF">OXD698_LOCUS52555</name>
</gene>
<dbReference type="EMBL" id="CAJOAZ010028716">
    <property type="protein sequence ID" value="CAF4419641.1"/>
    <property type="molecule type" value="Genomic_DNA"/>
</dbReference>
<dbReference type="Pfam" id="PF17852">
    <property type="entry name" value="Dynein_AAA_lid"/>
    <property type="match status" value="1"/>
</dbReference>
<name>A0A820QCR6_9BILA</name>
<feature type="non-terminal residue" evidence="2">
    <location>
        <position position="1"/>
    </location>
</feature>
<reference evidence="2" key="1">
    <citation type="submission" date="2021-02" db="EMBL/GenBank/DDBJ databases">
        <authorList>
            <person name="Nowell W R."/>
        </authorList>
    </citation>
    <scope>NUCLEOTIDE SEQUENCE</scope>
</reference>
<dbReference type="InterPro" id="IPR041466">
    <property type="entry name" value="Dynein_AAA5_ext"/>
</dbReference>
<evidence type="ECO:0000313" key="2">
    <source>
        <dbReference type="EMBL" id="CAF4419641.1"/>
    </source>
</evidence>
<dbReference type="Proteomes" id="UP000663844">
    <property type="component" value="Unassembled WGS sequence"/>
</dbReference>
<protein>
    <recommendedName>
        <fullName evidence="1">Dynein heavy chain AAA 5 extension domain-containing protein</fullName>
    </recommendedName>
</protein>
<sequence length="82" mass="9917">MAITLLKTYFKNDKCSVIDLRSLVEYTLLWSFITHIDLNSKKFFENWWRQTFHNIPKDKSITDWTYDTDAHQFILWSDTIPA</sequence>
<feature type="domain" description="Dynein heavy chain AAA 5 extension" evidence="1">
    <location>
        <begin position="20"/>
        <end position="78"/>
    </location>
</feature>
<dbReference type="Gene3D" id="1.10.472.130">
    <property type="match status" value="1"/>
</dbReference>
<comment type="caution">
    <text evidence="2">The sequence shown here is derived from an EMBL/GenBank/DDBJ whole genome shotgun (WGS) entry which is preliminary data.</text>
</comment>
<proteinExistence type="predicted"/>
<evidence type="ECO:0000259" key="1">
    <source>
        <dbReference type="Pfam" id="PF17852"/>
    </source>
</evidence>
<evidence type="ECO:0000313" key="3">
    <source>
        <dbReference type="Proteomes" id="UP000663844"/>
    </source>
</evidence>
<dbReference type="AlphaFoldDB" id="A0A820QCR6"/>
<accession>A0A820QCR6</accession>
<organism evidence="2 3">
    <name type="scientific">Adineta steineri</name>
    <dbReference type="NCBI Taxonomy" id="433720"/>
    <lineage>
        <taxon>Eukaryota</taxon>
        <taxon>Metazoa</taxon>
        <taxon>Spiralia</taxon>
        <taxon>Gnathifera</taxon>
        <taxon>Rotifera</taxon>
        <taxon>Eurotatoria</taxon>
        <taxon>Bdelloidea</taxon>
        <taxon>Adinetida</taxon>
        <taxon>Adinetidae</taxon>
        <taxon>Adineta</taxon>
    </lineage>
</organism>